<dbReference type="InterPro" id="IPR006116">
    <property type="entry name" value="NT_2-5OAS_ClassI-CCAase"/>
</dbReference>
<evidence type="ECO:0000256" key="10">
    <source>
        <dbReference type="ARBA" id="ARBA00048304"/>
    </source>
</evidence>
<evidence type="ECO:0000256" key="5">
    <source>
        <dbReference type="ARBA" id="ARBA00022840"/>
    </source>
</evidence>
<name>A0ABS7VEN0_9GAMM</name>
<organism evidence="13 14">
    <name type="scientific">Aeromonas schubertii</name>
    <dbReference type="NCBI Taxonomy" id="652"/>
    <lineage>
        <taxon>Bacteria</taxon>
        <taxon>Pseudomonadati</taxon>
        <taxon>Pseudomonadota</taxon>
        <taxon>Gammaproteobacteria</taxon>
        <taxon>Aeromonadales</taxon>
        <taxon>Aeromonadaceae</taxon>
        <taxon>Aeromonas</taxon>
    </lineage>
</organism>
<keyword evidence="4" id="KW-0547">Nucleotide-binding</keyword>
<evidence type="ECO:0000256" key="11">
    <source>
        <dbReference type="SAM" id="MobiDB-lite"/>
    </source>
</evidence>
<protein>
    <recommendedName>
        <fullName evidence="9">Cyclic GMP-AMP synthase</fullName>
    </recommendedName>
</protein>
<comment type="catalytic activity">
    <reaction evidence="10">
        <text>GTP + ATP = 3',3'-cGAMP + 2 diphosphate</text>
        <dbReference type="Rhea" id="RHEA:35647"/>
        <dbReference type="ChEBI" id="CHEBI:30616"/>
        <dbReference type="ChEBI" id="CHEBI:33019"/>
        <dbReference type="ChEBI" id="CHEBI:37565"/>
        <dbReference type="ChEBI" id="CHEBI:71501"/>
    </reaction>
    <physiologicalReaction direction="left-to-right" evidence="10">
        <dbReference type="Rhea" id="RHEA:35648"/>
    </physiologicalReaction>
</comment>
<dbReference type="CDD" id="cd05400">
    <property type="entry name" value="NT_2-5OAS_ClassI-CCAase"/>
    <property type="match status" value="1"/>
</dbReference>
<evidence type="ECO:0000256" key="3">
    <source>
        <dbReference type="ARBA" id="ARBA00022723"/>
    </source>
</evidence>
<evidence type="ECO:0000256" key="6">
    <source>
        <dbReference type="ARBA" id="ARBA00022842"/>
    </source>
</evidence>
<proteinExistence type="predicted"/>
<evidence type="ECO:0000256" key="9">
    <source>
        <dbReference type="ARBA" id="ARBA00044145"/>
    </source>
</evidence>
<evidence type="ECO:0000256" key="4">
    <source>
        <dbReference type="ARBA" id="ARBA00022741"/>
    </source>
</evidence>
<sequence length="342" mass="39487">MATLQSKYNQFIKNIILTRESDEYKKARDKDDIVTPKVEDALNDAGYHVQARFLQGSLASNIAIKPLDGDYDIDRAVVITKESSPENPVDVKKIVRDVLIKHGFKEPKIKKPCVTADYKNENYHIDFPIYRIDENQNYQLAVGKEFSDENNREWANSEPKKLKEWIASLSIPKEITDDERSQYYRLVRYLKRWRDFVYTNEVERKKVYSIALTIMVKESFSPCIDNDGKVNDNQALIDTLTNILKDYKYFIPASNGYEVHVNLPVTPYSDTFQKNGETVGTLLRKRMQYLLDALNETNDMSSLKKQCEKLRQYFGDDFPESEDEPTRDSSRSAGLVGVSNGA</sequence>
<accession>A0ABS7VEN0</accession>
<evidence type="ECO:0000313" key="13">
    <source>
        <dbReference type="EMBL" id="MBZ6067835.1"/>
    </source>
</evidence>
<evidence type="ECO:0000313" key="14">
    <source>
        <dbReference type="Proteomes" id="UP000774958"/>
    </source>
</evidence>
<feature type="region of interest" description="Disordered" evidence="11">
    <location>
        <begin position="315"/>
        <end position="342"/>
    </location>
</feature>
<keyword evidence="14" id="KW-1185">Reference proteome</keyword>
<keyword evidence="6" id="KW-0460">Magnesium</keyword>
<keyword evidence="1" id="KW-0808">Transferase</keyword>
<evidence type="ECO:0000256" key="8">
    <source>
        <dbReference type="ARBA" id="ARBA00023118"/>
    </source>
</evidence>
<evidence type="ECO:0000256" key="2">
    <source>
        <dbReference type="ARBA" id="ARBA00022695"/>
    </source>
</evidence>
<keyword evidence="8" id="KW-0051">Antiviral defense</keyword>
<comment type="caution">
    <text evidence="13">The sequence shown here is derived from an EMBL/GenBank/DDBJ whole genome shotgun (WGS) entry which is preliminary data.</text>
</comment>
<dbReference type="RefSeq" id="WP_033134987.1">
    <property type="nucleotide sequence ID" value="NZ_JAIRBT010000028.1"/>
</dbReference>
<reference evidence="13 14" key="1">
    <citation type="submission" date="2021-09" db="EMBL/GenBank/DDBJ databases">
        <title>Aeromonas schubertii isolated from Asian sea bass.</title>
        <authorList>
            <person name="Pinpimai K."/>
        </authorList>
    </citation>
    <scope>NUCLEOTIDE SEQUENCE [LARGE SCALE GENOMIC DNA]</scope>
    <source>
        <strain evidence="13 14">CHULA2021a</strain>
    </source>
</reference>
<dbReference type="InterPro" id="IPR048445">
    <property type="entry name" value="DncV-like_NTFase"/>
</dbReference>
<evidence type="ECO:0000256" key="7">
    <source>
        <dbReference type="ARBA" id="ARBA00023080"/>
    </source>
</evidence>
<evidence type="ECO:0000256" key="1">
    <source>
        <dbReference type="ARBA" id="ARBA00022679"/>
    </source>
</evidence>
<evidence type="ECO:0000259" key="12">
    <source>
        <dbReference type="Pfam" id="PF21654"/>
    </source>
</evidence>
<dbReference type="Proteomes" id="UP000774958">
    <property type="component" value="Unassembled WGS sequence"/>
</dbReference>
<feature type="domain" description="Cyclic GMP-AMP synthase DncV-like nucleotidyltransferase" evidence="12">
    <location>
        <begin position="53"/>
        <end position="130"/>
    </location>
</feature>
<gene>
    <name evidence="13" type="ORF">LA374_16705</name>
</gene>
<keyword evidence="2" id="KW-0548">Nucleotidyltransferase</keyword>
<keyword evidence="3" id="KW-0479">Metal-binding</keyword>
<keyword evidence="5" id="KW-0067">ATP-binding</keyword>
<dbReference type="EMBL" id="JAIRBT010000028">
    <property type="protein sequence ID" value="MBZ6067835.1"/>
    <property type="molecule type" value="Genomic_DNA"/>
</dbReference>
<dbReference type="Pfam" id="PF21654">
    <property type="entry name" value="DncV-like_NTFase"/>
    <property type="match status" value="1"/>
</dbReference>
<keyword evidence="7" id="KW-0546">Nucleotide metabolism</keyword>